<feature type="region of interest" description="Disordered" evidence="5">
    <location>
        <begin position="1665"/>
        <end position="1701"/>
    </location>
</feature>
<dbReference type="PROSITE" id="PS51233">
    <property type="entry name" value="VWFD"/>
    <property type="match status" value="1"/>
</dbReference>
<dbReference type="FunFam" id="2.10.25.10:FF:000499">
    <property type="entry name" value="Predicted protein"/>
    <property type="match status" value="1"/>
</dbReference>
<dbReference type="OMA" id="DGMAHND"/>
<dbReference type="InterPro" id="IPR057885">
    <property type="entry name" value="Ig_VWDE"/>
</dbReference>
<evidence type="ECO:0000313" key="10">
    <source>
        <dbReference type="Ensembl" id="ENSNFUP00015018397.1"/>
    </source>
</evidence>
<feature type="domain" description="EGF-like" evidence="7">
    <location>
        <begin position="2014"/>
        <end position="2045"/>
    </location>
</feature>
<feature type="disulfide bond" evidence="4">
    <location>
        <begin position="1234"/>
        <end position="1243"/>
    </location>
</feature>
<reference evidence="10" key="3">
    <citation type="submission" date="2025-05" db="UniProtKB">
        <authorList>
            <consortium name="Ensembl"/>
        </authorList>
    </citation>
    <scope>IDENTIFICATION</scope>
</reference>
<dbReference type="GeneID" id="107384674"/>
<dbReference type="InterPro" id="IPR018097">
    <property type="entry name" value="EGF_Ca-bd_CS"/>
</dbReference>
<feature type="region of interest" description="Disordered" evidence="5">
    <location>
        <begin position="1507"/>
        <end position="1587"/>
    </location>
</feature>
<dbReference type="PROSITE" id="PS50026">
    <property type="entry name" value="EGF_3"/>
    <property type="match status" value="7"/>
</dbReference>
<dbReference type="Gene3D" id="2.10.25.10">
    <property type="entry name" value="Laminin"/>
    <property type="match status" value="10"/>
</dbReference>
<evidence type="ECO:0000256" key="6">
    <source>
        <dbReference type="SAM" id="SignalP"/>
    </source>
</evidence>
<feature type="disulfide bond" evidence="4">
    <location>
        <begin position="1875"/>
        <end position="1884"/>
    </location>
</feature>
<feature type="compositionally biased region" description="Polar residues" evidence="5">
    <location>
        <begin position="1516"/>
        <end position="1529"/>
    </location>
</feature>
<dbReference type="InterPro" id="IPR050969">
    <property type="entry name" value="Dev_Signal_Modulators"/>
</dbReference>
<dbReference type="GO" id="GO:0005576">
    <property type="term" value="C:extracellular region"/>
    <property type="evidence" value="ECO:0007669"/>
    <property type="project" value="TreeGrafter"/>
</dbReference>
<dbReference type="InterPro" id="IPR057774">
    <property type="entry name" value="D8C_UMOD/GP2/OIT3-like"/>
</dbReference>
<dbReference type="Ensembl" id="ENSNFUT00015019226.1">
    <property type="protein sequence ID" value="ENSNFUP00015018397.1"/>
    <property type="gene ID" value="ENSNFUG00015008729.1"/>
</dbReference>
<evidence type="ECO:0000313" key="11">
    <source>
        <dbReference type="Proteomes" id="UP000694548"/>
    </source>
</evidence>
<feature type="domain" description="EGF-like" evidence="7">
    <location>
        <begin position="1168"/>
        <end position="1207"/>
    </location>
</feature>
<dbReference type="PROSITE" id="PS01187">
    <property type="entry name" value="EGF_CA"/>
    <property type="match status" value="1"/>
</dbReference>
<evidence type="ECO:0000259" key="8">
    <source>
        <dbReference type="PROSITE" id="PS51233"/>
    </source>
</evidence>
<feature type="domain" description="EGF-like" evidence="7">
    <location>
        <begin position="1981"/>
        <end position="2013"/>
    </location>
</feature>
<keyword evidence="2" id="KW-0175">Coiled coil</keyword>
<dbReference type="PANTHER" id="PTHR14949">
    <property type="entry name" value="EGF-LIKE-DOMAIN, MULTIPLE 7, 8"/>
    <property type="match status" value="1"/>
</dbReference>
<feature type="domain" description="EGF-like" evidence="7">
    <location>
        <begin position="1789"/>
        <end position="1821"/>
    </location>
</feature>
<dbReference type="PROSITE" id="PS00022">
    <property type="entry name" value="EGF_1"/>
    <property type="match status" value="6"/>
</dbReference>
<feature type="disulfide bond" evidence="4">
    <location>
        <begin position="2003"/>
        <end position="2012"/>
    </location>
</feature>
<dbReference type="GeneTree" id="ENSGT00940000167103"/>
<dbReference type="EMBL" id="JAAVVJ010000014">
    <property type="protein sequence ID" value="KAF7207207.1"/>
    <property type="molecule type" value="Genomic_DNA"/>
</dbReference>
<dbReference type="PANTHER" id="PTHR14949:SF52">
    <property type="entry name" value="VON WILLEBRAND FACTOR D AND EGF DOMAIN-CONTAINING PROTEIN"/>
    <property type="match status" value="1"/>
</dbReference>
<keyword evidence="11" id="KW-1185">Reference proteome</keyword>
<feature type="domain" description="EGF-like" evidence="7">
    <location>
        <begin position="1917"/>
        <end position="1949"/>
    </location>
</feature>
<reference evidence="9" key="2">
    <citation type="submission" date="2020-03" db="EMBL/GenBank/DDBJ databases">
        <title>Intra-Species Differences in Population Size shape Life History and Genome Evolution.</title>
        <authorList>
            <person name="Willemsen D."/>
            <person name="Cui R."/>
            <person name="Valenzano D.R."/>
        </authorList>
    </citation>
    <scope>NUCLEOTIDE SEQUENCE</scope>
    <source>
        <strain evidence="9">GRZ</strain>
        <tissue evidence="9">Whole</tissue>
    </source>
</reference>
<feature type="disulfide bond" evidence="4">
    <location>
        <begin position="2017"/>
        <end position="2027"/>
    </location>
</feature>
<dbReference type="InterPro" id="IPR058727">
    <property type="entry name" value="Helical_Vwde"/>
</dbReference>
<dbReference type="Pfam" id="PF23283">
    <property type="entry name" value="D8C_UMOD"/>
    <property type="match status" value="1"/>
</dbReference>
<evidence type="ECO:0000259" key="7">
    <source>
        <dbReference type="PROSITE" id="PS50026"/>
    </source>
</evidence>
<evidence type="ECO:0000256" key="2">
    <source>
        <dbReference type="ARBA" id="ARBA00023054"/>
    </source>
</evidence>
<feature type="compositionally biased region" description="Basic and acidic residues" evidence="5">
    <location>
        <begin position="1532"/>
        <end position="1551"/>
    </location>
</feature>
<feature type="signal peptide" evidence="6">
    <location>
        <begin position="1"/>
        <end position="28"/>
    </location>
</feature>
<feature type="disulfide bond" evidence="4">
    <location>
        <begin position="1939"/>
        <end position="1948"/>
    </location>
</feature>
<feature type="domain" description="EGF-like" evidence="7">
    <location>
        <begin position="1853"/>
        <end position="1885"/>
    </location>
</feature>
<dbReference type="Pfam" id="PF26129">
    <property type="entry name" value="Vwde"/>
    <property type="match status" value="1"/>
</dbReference>
<dbReference type="SUPFAM" id="SSF57196">
    <property type="entry name" value="EGF/Laminin"/>
    <property type="match status" value="2"/>
</dbReference>
<dbReference type="Pfam" id="PF25024">
    <property type="entry name" value="EGF_TEN"/>
    <property type="match status" value="1"/>
</dbReference>
<dbReference type="SMART" id="SM00181">
    <property type="entry name" value="EGF"/>
    <property type="match status" value="15"/>
</dbReference>
<dbReference type="PROSITE" id="PS01186">
    <property type="entry name" value="EGF_2"/>
    <property type="match status" value="4"/>
</dbReference>
<organism evidence="10 11">
    <name type="scientific">Nothobranchius furzeri</name>
    <name type="common">Turquoise killifish</name>
    <dbReference type="NCBI Taxonomy" id="105023"/>
    <lineage>
        <taxon>Eukaryota</taxon>
        <taxon>Metazoa</taxon>
        <taxon>Chordata</taxon>
        <taxon>Craniata</taxon>
        <taxon>Vertebrata</taxon>
        <taxon>Euteleostomi</taxon>
        <taxon>Actinopterygii</taxon>
        <taxon>Neopterygii</taxon>
        <taxon>Teleostei</taxon>
        <taxon>Neoteleostei</taxon>
        <taxon>Acanthomorphata</taxon>
        <taxon>Ovalentaria</taxon>
        <taxon>Atherinomorphae</taxon>
        <taxon>Cyprinodontiformes</taxon>
        <taxon>Nothobranchiidae</taxon>
        <taxon>Nothobranchius</taxon>
    </lineage>
</organism>
<dbReference type="GO" id="GO:0009986">
    <property type="term" value="C:cell surface"/>
    <property type="evidence" value="ECO:0007669"/>
    <property type="project" value="TreeGrafter"/>
</dbReference>
<sequence>MMDICARALALGVLRIALLWVPQHGAHAQHAVPPECYPGGHRILRNPYRSVDFDSTEIQNTAIQDLICDHSLMPGWYRFRVNNKPADMPTTCVEMNRCGTQAPVWLSLKDTSLPRPGQVRQLSACATWQFFQGSTKDCCLFRIPVTVRNCGEFLVYYLQPTQGCMGYCAKVAPEIGSRFCSPGETQVNGHCKVMVPALTSRPVITPELIGHSVHLRCSYIPPPWSQTLGFQVVWARHIGQRMKAEIKQESTIKPFSLMEMDGVHFRLGETFSCSVSTFTVNSNSSRSSPRESESFYAGLKFSPDSLQISENSEEHEVTVHSTVPIPCFTSNLGHHCSVPLALSVHDPDSLGHDVSSVVLSACQVEIRPKTCKEGSCGGATFFVTAVTDFTRNGNRPSLVSAQPGPDAPRLWKSYVPSSLKVMVQDLPTSICYSLTDPHVITLDRRHYENHQTGTFVLYRSLVRKFEVHSRQWDCGSRHYSVSCSCGVAVQEENDVAIFDMCNGQLQETRPQLTLKTLGDEGSRVRVQESYQGKKVTLIFPSGAFVRMDVSDWGMSLSVRAPSVDYGKTQGLCGTFDRNSNNDFQATDGGFYGSDDLDHFIEDWRVAPGESLFDKTPPGIRKKVRRPFCQCHREYSLSGMAELHNSLAQSDCITYDNVDYTSVFPFMDTTAEYIKSPKREESIMEMSVFTSHPLERKHLWIGGQETQNDGDFELAGEFREDLLLSVDRPKRQVSFEFRPVFAAQSLSQEDLERFAYFFPEDHLAEARPEVQPHWPTPSGLTSAKALEVCQVALSNSTVGAACRGLLGRRLDEAVNLCMLDLQLKDDLNWEDALLPFLENECERQLLENRIPTTMEASSPLGAAEEVVVALRCPNLCNGNGECREWGCQCYPNYSFHDCSLAISQPIEITDLENNGLCDIRTFDCHKVHVFGLGFIDTADLSCLATRLKYVNNVWVPGEQQRTKATFLSSKVLECVVPALSSTVVNTEDFMMDDKPYTRWEIKVTNDGSQYSQAKVWMIYDGVCQVCEASHSGLCKLKDGSCNIDGMCFAAGTVNPSSPCLVCDPDTSKFTWSVNKVNQPPSFHQPQTSLRTFVGEKFVFQFVASDPEGSALLFQLEKGPVGAVLSPAGLLIWRVPPLPREEEVHPARFFLLFTVSDECNARSTFTVEVEVMPCSCPNGGTCVTDINFPAGSGRYLCACPHDQQGERCHDDTDECLSAPCAAGACISTAYGFRCDCPAGLRGLTCLEDINECERKPCFPGVRCFNSFGSYHCGPCPKGMLGNGTSCTGETFRPGPITPTPLHHTTTLQVSDVLLQASKINIFQKTSTGTSSQVKTELGNKTQRAESIPGFYSNAKLPETPETNIKVKADAPENILLSEKAGRGKLSSFNTPINISESKQVQLDPSKTRAGVTFSSITTSGASRTSAGWAPSPALNVSATCASRPCFPGVQCINRRPPHVGYVCGRCPPGLYGNGRVCTKTSKEASNLLPQQQTFGKPIRYQQEVKSKAPHLHLPSLPSRYSINRQSSSVTRPDSPPRQDLVAERGGRTGRREAVTSAARVVKTTLSDVSSNSYTTQENTSSRSDARTYSRSRITTVKQPVFQKTEGATTLQVLPPSQANSIRPEQRVQPQISHLTPTHIKPWTPPRPLTAALTALSYTLPELEFSADGDNVESKSEGSDVLSLKPAPTITTPGKPNYNSTPHKVTSNFSKVSSGTTTNIHVTTCSDHPCFPGVLCGPAPDGAFHCGRCPVGYTGDGRTCRAVCRNSCGRNMECAAPNTCRCKPGFTGSSCQTAICDPKCTNGGICVAPDVCQCPRGFHGDVCQQALCRLACENGGSCVGLQTCSCPYGFVGPRCETMVCSRHCHNRGQCVSPDECLCPPGWTGPSCETARCSPVCLNGGVCIRPDTCECPHGFYGAQCQNAVCSPPCKNGGGCIRNNVCSCLQGYTGRRCEKSVCEPRCMNGGRCVGPDVCDCPSGWKGTRCSKPSCLQKCLNGGECVGPNTCHCKSGWQGMLCQIPHCEHKCLYGSRCVSPNVCACRSGYSGPLCSTRLHIQRG</sequence>
<dbReference type="InterPro" id="IPR001846">
    <property type="entry name" value="VWF_type-D"/>
</dbReference>
<dbReference type="Gene3D" id="2.60.120.260">
    <property type="entry name" value="Galactose-binding domain-like"/>
    <property type="match status" value="1"/>
</dbReference>
<name>A0A8C6LG87_NOTFU</name>
<dbReference type="KEGG" id="nfu:107384674"/>
<feature type="disulfide bond" evidence="4">
    <location>
        <begin position="1985"/>
        <end position="1995"/>
    </location>
</feature>
<dbReference type="InterPro" id="IPR001881">
    <property type="entry name" value="EGF-like_Ca-bd_dom"/>
</dbReference>
<accession>A0A8C6LG87</accession>
<dbReference type="OrthoDB" id="382013at2759"/>
<evidence type="ECO:0000256" key="4">
    <source>
        <dbReference type="PROSITE-ProRule" id="PRU00076"/>
    </source>
</evidence>
<dbReference type="Proteomes" id="UP000822369">
    <property type="component" value="Chromosome 14"/>
</dbReference>
<feature type="disulfide bond" evidence="4">
    <location>
        <begin position="1811"/>
        <end position="1820"/>
    </location>
</feature>
<feature type="domain" description="EGF-like" evidence="7">
    <location>
        <begin position="1209"/>
        <end position="1244"/>
    </location>
</feature>
<dbReference type="RefSeq" id="XP_015813527.3">
    <property type="nucleotide sequence ID" value="XM_015958041.3"/>
</dbReference>
<feature type="disulfide bond" evidence="4">
    <location>
        <begin position="1857"/>
        <end position="1867"/>
    </location>
</feature>
<feature type="compositionally biased region" description="Polar residues" evidence="5">
    <location>
        <begin position="1561"/>
        <end position="1587"/>
    </location>
</feature>
<feature type="disulfide bond" evidence="4">
    <location>
        <begin position="1921"/>
        <end position="1931"/>
    </location>
</feature>
<evidence type="ECO:0000256" key="1">
    <source>
        <dbReference type="ARBA" id="ARBA00022729"/>
    </source>
</evidence>
<dbReference type="InterPro" id="IPR000742">
    <property type="entry name" value="EGF"/>
</dbReference>
<dbReference type="SMART" id="SM00216">
    <property type="entry name" value="VWD"/>
    <property type="match status" value="1"/>
</dbReference>
<comment type="caution">
    <text evidence="4">Lacks conserved residue(s) required for the propagation of feature annotation.</text>
</comment>
<dbReference type="GO" id="GO:0005509">
    <property type="term" value="F:calcium ion binding"/>
    <property type="evidence" value="ECO:0007669"/>
    <property type="project" value="InterPro"/>
</dbReference>
<feature type="chain" id="PRO_5044681317" evidence="6">
    <location>
        <begin position="29"/>
        <end position="2053"/>
    </location>
</feature>
<feature type="compositionally biased region" description="Polar residues" evidence="5">
    <location>
        <begin position="1686"/>
        <end position="1701"/>
    </location>
</feature>
<feature type="disulfide bond" evidence="4">
    <location>
        <begin position="1213"/>
        <end position="1223"/>
    </location>
</feature>
<protein>
    <submittedName>
        <fullName evidence="9 10">von Willebrand factor D and EGF domain-containing protein-like</fullName>
    </submittedName>
</protein>
<gene>
    <name evidence="10" type="primary">si:ch211-246m6.5</name>
    <name evidence="9" type="ORF">G4P62_009597</name>
</gene>
<proteinExistence type="predicted"/>
<keyword evidence="3 4" id="KW-1015">Disulfide bond</keyword>
<keyword evidence="1 6" id="KW-0732">Signal</keyword>
<feature type="disulfide bond" evidence="4">
    <location>
        <begin position="1197"/>
        <end position="1206"/>
    </location>
</feature>
<feature type="disulfide bond" evidence="4">
    <location>
        <begin position="1793"/>
        <end position="1803"/>
    </location>
</feature>
<reference evidence="10" key="1">
    <citation type="submission" date="2014-08" db="EMBL/GenBank/DDBJ databases">
        <authorList>
            <person name="Senf B."/>
            <person name="Petzold A."/>
            <person name="Downie B.R."/>
            <person name="Koch P."/>
            <person name="Platzer M."/>
        </authorList>
    </citation>
    <scope>NUCLEOTIDE SEQUENCE [LARGE SCALE GENOMIC DNA]</scope>
    <source>
        <strain evidence="10">GRZ</strain>
    </source>
</reference>
<evidence type="ECO:0000313" key="9">
    <source>
        <dbReference type="EMBL" id="KAF7207207.1"/>
    </source>
</evidence>
<feature type="disulfide bond" evidence="4">
    <location>
        <begin position="2035"/>
        <end position="2044"/>
    </location>
</feature>
<keyword evidence="4" id="KW-0245">EGF-like domain</keyword>
<dbReference type="FunFam" id="2.10.25.10:FF:000490">
    <property type="entry name" value="von Willebrand factor D and EGF domain-containing protein"/>
    <property type="match status" value="1"/>
</dbReference>
<dbReference type="Proteomes" id="UP000694548">
    <property type="component" value="Chromosome sgr10"/>
</dbReference>
<dbReference type="SMART" id="SM00179">
    <property type="entry name" value="EGF_CA"/>
    <property type="match status" value="3"/>
</dbReference>
<dbReference type="CDD" id="cd00054">
    <property type="entry name" value="EGF_CA"/>
    <property type="match status" value="2"/>
</dbReference>
<feature type="domain" description="VWFD" evidence="8">
    <location>
        <begin position="429"/>
        <end position="611"/>
    </location>
</feature>
<dbReference type="GO" id="GO:0005102">
    <property type="term" value="F:signaling receptor binding"/>
    <property type="evidence" value="ECO:0007669"/>
    <property type="project" value="TreeGrafter"/>
</dbReference>
<evidence type="ECO:0000256" key="3">
    <source>
        <dbReference type="ARBA" id="ARBA00023157"/>
    </source>
</evidence>
<dbReference type="Pfam" id="PF25776">
    <property type="entry name" value="Ig_VWDE"/>
    <property type="match status" value="1"/>
</dbReference>
<evidence type="ECO:0000256" key="5">
    <source>
        <dbReference type="SAM" id="MobiDB-lite"/>
    </source>
</evidence>
<dbReference type="Pfam" id="PF00094">
    <property type="entry name" value="VWD"/>
    <property type="match status" value="1"/>
</dbReference>